<dbReference type="SUPFAM" id="SSF69786">
    <property type="entry name" value="YggU-like"/>
    <property type="match status" value="1"/>
</dbReference>
<dbReference type="InterPro" id="IPR003746">
    <property type="entry name" value="DUF167"/>
</dbReference>
<accession>A0A1G2G577</accession>
<dbReference type="PANTHER" id="PTHR13420">
    <property type="entry name" value="UPF0235 PROTEIN C15ORF40"/>
    <property type="match status" value="1"/>
</dbReference>
<comment type="caution">
    <text evidence="3">The sequence shown here is derived from an EMBL/GenBank/DDBJ whole genome shotgun (WGS) entry which is preliminary data.</text>
</comment>
<dbReference type="Proteomes" id="UP000177785">
    <property type="component" value="Unassembled WGS sequence"/>
</dbReference>
<dbReference type="GO" id="GO:0005737">
    <property type="term" value="C:cytoplasm"/>
    <property type="evidence" value="ECO:0007669"/>
    <property type="project" value="TreeGrafter"/>
</dbReference>
<dbReference type="InterPro" id="IPR036591">
    <property type="entry name" value="YggU-like_sf"/>
</dbReference>
<dbReference type="EMBL" id="MHNL01000006">
    <property type="protein sequence ID" value="OGZ45416.1"/>
    <property type="molecule type" value="Genomic_DNA"/>
</dbReference>
<name>A0A1G2G577_9BACT</name>
<comment type="similarity">
    <text evidence="1 2">Belongs to the UPF0235 family.</text>
</comment>
<organism evidence="3 4">
    <name type="scientific">Candidatus Ryanbacteria bacterium RIFCSPHIGHO2_01_FULL_48_27</name>
    <dbReference type="NCBI Taxonomy" id="1802115"/>
    <lineage>
        <taxon>Bacteria</taxon>
        <taxon>Candidatus Ryaniibacteriota</taxon>
    </lineage>
</organism>
<dbReference type="NCBIfam" id="TIGR00251">
    <property type="entry name" value="DUF167 family protein"/>
    <property type="match status" value="1"/>
</dbReference>
<dbReference type="SMART" id="SM01152">
    <property type="entry name" value="DUF167"/>
    <property type="match status" value="1"/>
</dbReference>
<reference evidence="3 4" key="1">
    <citation type="journal article" date="2016" name="Nat. Commun.">
        <title>Thousands of microbial genomes shed light on interconnected biogeochemical processes in an aquifer system.</title>
        <authorList>
            <person name="Anantharaman K."/>
            <person name="Brown C.T."/>
            <person name="Hug L.A."/>
            <person name="Sharon I."/>
            <person name="Castelle C.J."/>
            <person name="Probst A.J."/>
            <person name="Thomas B.C."/>
            <person name="Singh A."/>
            <person name="Wilkins M.J."/>
            <person name="Karaoz U."/>
            <person name="Brodie E.L."/>
            <person name="Williams K.H."/>
            <person name="Hubbard S.S."/>
            <person name="Banfield J.F."/>
        </authorList>
    </citation>
    <scope>NUCLEOTIDE SEQUENCE [LARGE SCALE GENOMIC DNA]</scope>
</reference>
<dbReference type="HAMAP" id="MF_00634">
    <property type="entry name" value="UPF0235"/>
    <property type="match status" value="1"/>
</dbReference>
<evidence type="ECO:0000313" key="3">
    <source>
        <dbReference type="EMBL" id="OGZ45416.1"/>
    </source>
</evidence>
<evidence type="ECO:0000256" key="2">
    <source>
        <dbReference type="HAMAP-Rule" id="MF_00634"/>
    </source>
</evidence>
<evidence type="ECO:0000313" key="4">
    <source>
        <dbReference type="Proteomes" id="UP000177785"/>
    </source>
</evidence>
<proteinExistence type="inferred from homology"/>
<dbReference type="PANTHER" id="PTHR13420:SF7">
    <property type="entry name" value="UPF0235 PROTEIN C15ORF40"/>
    <property type="match status" value="1"/>
</dbReference>
<dbReference type="Gene3D" id="3.30.1200.10">
    <property type="entry name" value="YggU-like"/>
    <property type="match status" value="1"/>
</dbReference>
<dbReference type="Pfam" id="PF02594">
    <property type="entry name" value="DUF167"/>
    <property type="match status" value="1"/>
</dbReference>
<dbReference type="AlphaFoldDB" id="A0A1G2G577"/>
<protein>
    <recommendedName>
        <fullName evidence="2">UPF0235 protein A2756_00150</fullName>
    </recommendedName>
</protein>
<sequence length="78" mass="8837">MRISVHIKPKSKHPEVREDRSAGVVEVYVSAPPVDGKANEEMLELLADYFEVAKSLITIVSGHTARQKIVDIPNWKRR</sequence>
<gene>
    <name evidence="3" type="ORF">A2756_00150</name>
</gene>
<evidence type="ECO:0000256" key="1">
    <source>
        <dbReference type="ARBA" id="ARBA00010364"/>
    </source>
</evidence>